<dbReference type="AlphaFoldDB" id="A0A2H0WQI8"/>
<proteinExistence type="predicted"/>
<reference evidence="2" key="1">
    <citation type="submission" date="2017-09" db="EMBL/GenBank/DDBJ databases">
        <title>Depth-based differentiation of microbial function through sediment-hosted aquifers and enrichment of novel symbionts in the deep terrestrial subsurface.</title>
        <authorList>
            <person name="Probst A.J."/>
            <person name="Ladd B."/>
            <person name="Jarett J.K."/>
            <person name="Geller-Mcgrath D.E."/>
            <person name="Sieber C.M.K."/>
            <person name="Emerson J.B."/>
            <person name="Anantharaman K."/>
            <person name="Thomas B.C."/>
            <person name="Malmstrom R."/>
            <person name="Stieglmeier M."/>
            <person name="Klingl A."/>
            <person name="Woyke T."/>
            <person name="Ryan C.M."/>
            <person name="Banfield J.F."/>
        </authorList>
    </citation>
    <scope>NUCLEOTIDE SEQUENCE [LARGE SCALE GENOMIC DNA]</scope>
</reference>
<dbReference type="Proteomes" id="UP000230775">
    <property type="component" value="Unassembled WGS sequence"/>
</dbReference>
<protein>
    <recommendedName>
        <fullName evidence="3">Peptidase E</fullName>
    </recommendedName>
</protein>
<evidence type="ECO:0000313" key="2">
    <source>
        <dbReference type="Proteomes" id="UP000230775"/>
    </source>
</evidence>
<dbReference type="InterPro" id="IPR029062">
    <property type="entry name" value="Class_I_gatase-like"/>
</dbReference>
<organism evidence="1 2">
    <name type="scientific">Candidatus Shapirobacteria bacterium CG09_land_8_20_14_0_10_39_12</name>
    <dbReference type="NCBI Taxonomy" id="1974885"/>
    <lineage>
        <taxon>Bacteria</taxon>
        <taxon>Candidatus Shapironibacteriota</taxon>
    </lineage>
</organism>
<evidence type="ECO:0000313" key="1">
    <source>
        <dbReference type="EMBL" id="PIS14920.1"/>
    </source>
</evidence>
<dbReference type="SUPFAM" id="SSF52317">
    <property type="entry name" value="Class I glutamine amidotransferase-like"/>
    <property type="match status" value="1"/>
</dbReference>
<name>A0A2H0WQI8_9BACT</name>
<dbReference type="Gene3D" id="3.40.50.880">
    <property type="match status" value="1"/>
</dbReference>
<dbReference type="EMBL" id="PEZI01000004">
    <property type="protein sequence ID" value="PIS14920.1"/>
    <property type="molecule type" value="Genomic_DNA"/>
</dbReference>
<sequence length="211" mass="23886">MNIIYGGGYNKLSEESIKASFINTYYPYIKRFKENVKKVAFVTLAKSDGYYDKLIFPLYSNLVDVIGFSNLKNVVWTSYDALFLFGGNATSLLNGLKESKFDLDGLKKDAIVLGDSAGSYVLSSYFYDSPLGDLRGLQIEFVEGLNSKAKVITIAHKNNPTYCNDTLIEKVNNFAREKSINVLFLEENEQKLLKDGDFVDFNKEHLFQVNQ</sequence>
<gene>
    <name evidence="1" type="ORF">COT64_00145</name>
</gene>
<evidence type="ECO:0008006" key="3">
    <source>
        <dbReference type="Google" id="ProtNLM"/>
    </source>
</evidence>
<comment type="caution">
    <text evidence="1">The sequence shown here is derived from an EMBL/GenBank/DDBJ whole genome shotgun (WGS) entry which is preliminary data.</text>
</comment>
<accession>A0A2H0WQI8</accession>